<dbReference type="SUPFAM" id="SSF54928">
    <property type="entry name" value="RNA-binding domain, RBD"/>
    <property type="match status" value="2"/>
</dbReference>
<dbReference type="GO" id="GO:0005730">
    <property type="term" value="C:nucleolus"/>
    <property type="evidence" value="ECO:0007669"/>
    <property type="project" value="TreeGrafter"/>
</dbReference>
<dbReference type="PANTHER" id="PTHR23236">
    <property type="entry name" value="EUKARYOTIC TRANSLATION INITIATION FACTOR 4B/4H"/>
    <property type="match status" value="1"/>
</dbReference>
<dbReference type="AlphaFoldDB" id="A0AAN9K3E1"/>
<evidence type="ECO:0000256" key="2">
    <source>
        <dbReference type="PROSITE-ProRule" id="PRU00176"/>
    </source>
</evidence>
<feature type="domain" description="RRM" evidence="3">
    <location>
        <begin position="182"/>
        <end position="263"/>
    </location>
</feature>
<evidence type="ECO:0000256" key="1">
    <source>
        <dbReference type="ARBA" id="ARBA00022884"/>
    </source>
</evidence>
<keyword evidence="5" id="KW-1185">Reference proteome</keyword>
<sequence length="289" mass="32683">MPTLGKNDVAIHDCWFLSSRTPWNFAFILLKSWIWQALELDNTELLRHHIKVGITPKRGEHTLNRRRVKEFSPSKVERVQSTVKKKLREKPPKVIGKVENLFEDCGEIVDVRLHTDHEGRLNGFGHVEFATGEALQKALELDNTELLRRPISVKLARGKGEYTCNRSNWHNSFEKSERIQSLTVFVKGFDTSLAEEEIKASLEEHFHSCGELTKISIPTFRESGAVKGFAHLDFKDIDSVKKALHLDQAELGGYPLSVEKAKPRRDNHGIGSGRVGGILHFTDEGTGTV</sequence>
<organism evidence="4 5">
    <name type="scientific">Canavalia gladiata</name>
    <name type="common">Sword bean</name>
    <name type="synonym">Dolichos gladiatus</name>
    <dbReference type="NCBI Taxonomy" id="3824"/>
    <lineage>
        <taxon>Eukaryota</taxon>
        <taxon>Viridiplantae</taxon>
        <taxon>Streptophyta</taxon>
        <taxon>Embryophyta</taxon>
        <taxon>Tracheophyta</taxon>
        <taxon>Spermatophyta</taxon>
        <taxon>Magnoliopsida</taxon>
        <taxon>eudicotyledons</taxon>
        <taxon>Gunneridae</taxon>
        <taxon>Pentapetalae</taxon>
        <taxon>rosids</taxon>
        <taxon>fabids</taxon>
        <taxon>Fabales</taxon>
        <taxon>Fabaceae</taxon>
        <taxon>Papilionoideae</taxon>
        <taxon>50 kb inversion clade</taxon>
        <taxon>NPAAA clade</taxon>
        <taxon>indigoferoid/millettioid clade</taxon>
        <taxon>Phaseoleae</taxon>
        <taxon>Canavalia</taxon>
    </lineage>
</organism>
<keyword evidence="1 2" id="KW-0694">RNA-binding</keyword>
<dbReference type="Pfam" id="PF00076">
    <property type="entry name" value="RRM_1"/>
    <property type="match status" value="2"/>
</dbReference>
<name>A0AAN9K3E1_CANGL</name>
<evidence type="ECO:0000259" key="3">
    <source>
        <dbReference type="PROSITE" id="PS50102"/>
    </source>
</evidence>
<comment type="caution">
    <text evidence="4">The sequence shown here is derived from an EMBL/GenBank/DDBJ whole genome shotgun (WGS) entry which is preliminary data.</text>
</comment>
<dbReference type="Proteomes" id="UP001367508">
    <property type="component" value="Unassembled WGS sequence"/>
</dbReference>
<gene>
    <name evidence="4" type="ORF">VNO77_42044</name>
</gene>
<dbReference type="GO" id="GO:0003723">
    <property type="term" value="F:RNA binding"/>
    <property type="evidence" value="ECO:0007669"/>
    <property type="project" value="UniProtKB-UniRule"/>
</dbReference>
<dbReference type="FunFam" id="3.30.70.330:FF:001006">
    <property type="entry name" value="Nucleolin 2"/>
    <property type="match status" value="1"/>
</dbReference>
<protein>
    <recommendedName>
        <fullName evidence="3">RRM domain-containing protein</fullName>
    </recommendedName>
</protein>
<dbReference type="InterPro" id="IPR012677">
    <property type="entry name" value="Nucleotide-bd_a/b_plait_sf"/>
</dbReference>
<dbReference type="Gene3D" id="3.30.70.330">
    <property type="match status" value="2"/>
</dbReference>
<reference evidence="4 5" key="1">
    <citation type="submission" date="2024-01" db="EMBL/GenBank/DDBJ databases">
        <title>The genomes of 5 underutilized Papilionoideae crops provide insights into root nodulation and disease resistanc.</title>
        <authorList>
            <person name="Jiang F."/>
        </authorList>
    </citation>
    <scope>NUCLEOTIDE SEQUENCE [LARGE SCALE GENOMIC DNA]</scope>
    <source>
        <strain evidence="4">LVBAO_FW01</strain>
        <tissue evidence="4">Leaves</tissue>
    </source>
</reference>
<dbReference type="PANTHER" id="PTHR23236:SF11">
    <property type="entry name" value="EUKARYOTIC TRANSLATION INITIATION FACTOR 4H"/>
    <property type="match status" value="1"/>
</dbReference>
<proteinExistence type="predicted"/>
<feature type="domain" description="RRM" evidence="3">
    <location>
        <begin position="97"/>
        <end position="158"/>
    </location>
</feature>
<dbReference type="SMART" id="SM00360">
    <property type="entry name" value="RRM"/>
    <property type="match status" value="2"/>
</dbReference>
<dbReference type="InterPro" id="IPR000504">
    <property type="entry name" value="RRM_dom"/>
</dbReference>
<dbReference type="PROSITE" id="PS50102">
    <property type="entry name" value="RRM"/>
    <property type="match status" value="2"/>
</dbReference>
<dbReference type="EMBL" id="JAYMYQ010000010">
    <property type="protein sequence ID" value="KAK7308439.1"/>
    <property type="molecule type" value="Genomic_DNA"/>
</dbReference>
<accession>A0AAN9K3E1</accession>
<evidence type="ECO:0000313" key="5">
    <source>
        <dbReference type="Proteomes" id="UP001367508"/>
    </source>
</evidence>
<dbReference type="InterPro" id="IPR035979">
    <property type="entry name" value="RBD_domain_sf"/>
</dbReference>
<evidence type="ECO:0000313" key="4">
    <source>
        <dbReference type="EMBL" id="KAK7308439.1"/>
    </source>
</evidence>